<accession>A0A194RQF3</accession>
<dbReference type="GO" id="GO:0046872">
    <property type="term" value="F:metal ion binding"/>
    <property type="evidence" value="ECO:0007669"/>
    <property type="project" value="UniProtKB-KW"/>
</dbReference>
<evidence type="ECO:0000256" key="8">
    <source>
        <dbReference type="ARBA" id="ARBA00022723"/>
    </source>
</evidence>
<dbReference type="PANTHER" id="PTHR10885">
    <property type="entry name" value="ISOPENTENYL-DIPHOSPHATE DELTA-ISOMERASE"/>
    <property type="match status" value="1"/>
</dbReference>
<keyword evidence="15" id="KW-0812">Transmembrane</keyword>
<dbReference type="GO" id="GO:0006695">
    <property type="term" value="P:cholesterol biosynthetic process"/>
    <property type="evidence" value="ECO:0007669"/>
    <property type="project" value="UniProtKB-KW"/>
</dbReference>
<dbReference type="Gene3D" id="3.90.79.10">
    <property type="entry name" value="Nucleoside Triphosphate Pyrophosphohydrolase"/>
    <property type="match status" value="1"/>
</dbReference>
<dbReference type="GO" id="GO:0050992">
    <property type="term" value="P:dimethylallyl diphosphate biosynthetic process"/>
    <property type="evidence" value="ECO:0007669"/>
    <property type="project" value="UniProtKB-UniPathway"/>
</dbReference>
<proteinExistence type="inferred from homology"/>
<name>A0A194RQF3_PAPMA</name>
<comment type="pathway">
    <text evidence="4">Isoprenoid biosynthesis; dimethylallyl diphosphate biosynthesis; dimethylallyl diphosphate from isopentenyl diphosphate: step 1/1.</text>
</comment>
<keyword evidence="13" id="KW-0414">Isoprene biosynthesis</keyword>
<keyword evidence="8" id="KW-0479">Metal-binding</keyword>
<evidence type="ECO:0000256" key="14">
    <source>
        <dbReference type="ARBA" id="ARBA00023235"/>
    </source>
</evidence>
<evidence type="ECO:0000256" key="12">
    <source>
        <dbReference type="ARBA" id="ARBA00023098"/>
    </source>
</evidence>
<feature type="transmembrane region" description="Helical" evidence="15">
    <location>
        <begin position="29"/>
        <end position="53"/>
    </location>
</feature>
<keyword evidence="18" id="KW-1185">Reference proteome</keyword>
<dbReference type="PROSITE" id="PS51462">
    <property type="entry name" value="NUDIX"/>
    <property type="match status" value="1"/>
</dbReference>
<keyword evidence="10" id="KW-0460">Magnesium</keyword>
<comment type="similarity">
    <text evidence="5">Belongs to the IPP isomerase type 1 family.</text>
</comment>
<keyword evidence="15" id="KW-0472">Membrane</keyword>
<comment type="cofactor">
    <cofactor evidence="2">
        <name>Mg(2+)</name>
        <dbReference type="ChEBI" id="CHEBI:18420"/>
    </cofactor>
</comment>
<organism evidence="17 18">
    <name type="scientific">Papilio machaon</name>
    <name type="common">Old World swallowtail butterfly</name>
    <dbReference type="NCBI Taxonomy" id="76193"/>
    <lineage>
        <taxon>Eukaryota</taxon>
        <taxon>Metazoa</taxon>
        <taxon>Ecdysozoa</taxon>
        <taxon>Arthropoda</taxon>
        <taxon>Hexapoda</taxon>
        <taxon>Insecta</taxon>
        <taxon>Pterygota</taxon>
        <taxon>Neoptera</taxon>
        <taxon>Endopterygota</taxon>
        <taxon>Lepidoptera</taxon>
        <taxon>Glossata</taxon>
        <taxon>Ditrysia</taxon>
        <taxon>Papilionoidea</taxon>
        <taxon>Papilionidae</taxon>
        <taxon>Papilioninae</taxon>
        <taxon>Papilio</taxon>
    </lineage>
</organism>
<dbReference type="UniPathway" id="UPA00059">
    <property type="reaction ID" value="UER00104"/>
</dbReference>
<dbReference type="STRING" id="76193.A0A194RQF3"/>
<evidence type="ECO:0000256" key="11">
    <source>
        <dbReference type="ARBA" id="ARBA00022955"/>
    </source>
</evidence>
<keyword evidence="9" id="KW-0152">Cholesterol biosynthesis</keyword>
<evidence type="ECO:0000259" key="16">
    <source>
        <dbReference type="PROSITE" id="PS51462"/>
    </source>
</evidence>
<dbReference type="GO" id="GO:0009240">
    <property type="term" value="P:isopentenyl diphosphate biosynthetic process"/>
    <property type="evidence" value="ECO:0007669"/>
    <property type="project" value="TreeGrafter"/>
</dbReference>
<evidence type="ECO:0000256" key="2">
    <source>
        <dbReference type="ARBA" id="ARBA00001946"/>
    </source>
</evidence>
<evidence type="ECO:0000256" key="5">
    <source>
        <dbReference type="ARBA" id="ARBA00007579"/>
    </source>
</evidence>
<gene>
    <name evidence="17" type="ORF">RR48_12104</name>
</gene>
<keyword evidence="9" id="KW-1207">Sterol metabolism</keyword>
<evidence type="ECO:0000256" key="10">
    <source>
        <dbReference type="ARBA" id="ARBA00022842"/>
    </source>
</evidence>
<evidence type="ECO:0000256" key="13">
    <source>
        <dbReference type="ARBA" id="ARBA00023229"/>
    </source>
</evidence>
<dbReference type="FunFam" id="3.90.79.10:FF:000012">
    <property type="entry name" value="Isopentenyl-diphosphate Delta-isomerase 1"/>
    <property type="match status" value="1"/>
</dbReference>
<comment type="function">
    <text evidence="3">Catalyzes the 1,3-allylic rearrangement of the homoallylic substrate isopentenyl (IPP) to its highly electrophilic allylic isomer, dimethylallyl diphosphate (DMAPP).</text>
</comment>
<feature type="transmembrane region" description="Helical" evidence="15">
    <location>
        <begin position="213"/>
        <end position="233"/>
    </location>
</feature>
<dbReference type="EMBL" id="KQ460045">
    <property type="protein sequence ID" value="KPJ18256.1"/>
    <property type="molecule type" value="Genomic_DNA"/>
</dbReference>
<evidence type="ECO:0000256" key="6">
    <source>
        <dbReference type="ARBA" id="ARBA00012057"/>
    </source>
</evidence>
<dbReference type="Proteomes" id="UP000053240">
    <property type="component" value="Unassembled WGS sequence"/>
</dbReference>
<comment type="catalytic activity">
    <reaction evidence="1">
        <text>isopentenyl diphosphate = dimethylallyl diphosphate</text>
        <dbReference type="Rhea" id="RHEA:23284"/>
        <dbReference type="ChEBI" id="CHEBI:57623"/>
        <dbReference type="ChEBI" id="CHEBI:128769"/>
        <dbReference type="EC" id="5.3.3.2"/>
    </reaction>
</comment>
<evidence type="ECO:0000313" key="18">
    <source>
        <dbReference type="Proteomes" id="UP000053240"/>
    </source>
</evidence>
<keyword evidence="9" id="KW-0753">Steroid metabolism</keyword>
<dbReference type="CDD" id="cd02885">
    <property type="entry name" value="NUDIX_IPP_Isomerase"/>
    <property type="match status" value="1"/>
</dbReference>
<sequence>MEKIKLYEEFKLIEKTEAEVNGAWKGAQLLLFFMAFVFGSFCTFCFHMIMYLFDEKCVLFPKLLSLTSLRHHLIYEFIPDEKMAEMLPVDFLSTQWIDKSACYLPTYVPLVSGIFGLVWTTMFLMCSASSRTLTGLQRPWRVLPPVFVFSSLMGGLCVYASAVTQLGLDELCLKLGEITGSTTCTYTVNVATLAYERRIRGVYQATQLTVAAAWLHTACWLMSALLALVRVILAVDFHLVRVTTHLQGDIDKMLQRYERHVRTVTPDFKDTKDYSLSYSVTRVHFKRPFGSRSPEGETLYISRRPQYKSETSLVAEEQSKLRRQTVYKGVPKENHFILDFLYDILDTINLSPSSKESSLSFDDDDSSKMLVRNLSRRLWSTVRYEKRFLASDPAKPQPETNNGVEQNQAEALDKDICLLVDEKDNFIGTATKRDCHKVAADGSVLLHRAFSVFLFNKRGDMLLQRRASQKVTYPDYYTNACCSHPLYIDDKPEEIITAARRRLNFELGIPLDQMDPELFTFLTRVHYHDPGDGVWGEHEIDHILFFQSDVKVKPNSDEISEYCFVPKNEFNAFIPTLEGPLTPWFNMIRRHRLKLWWDNLHRLNELAEPDKINKFLNEK</sequence>
<keyword evidence="11" id="KW-0752">Steroid biosynthesis</keyword>
<feature type="transmembrane region" description="Helical" evidence="15">
    <location>
        <begin position="142"/>
        <end position="162"/>
    </location>
</feature>
<keyword evidence="12" id="KW-0443">Lipid metabolism</keyword>
<dbReference type="GO" id="GO:0005737">
    <property type="term" value="C:cytoplasm"/>
    <property type="evidence" value="ECO:0007669"/>
    <property type="project" value="TreeGrafter"/>
</dbReference>
<dbReference type="AlphaFoldDB" id="A0A194RQF3"/>
<keyword evidence="9" id="KW-0756">Sterol biosynthesis</keyword>
<protein>
    <recommendedName>
        <fullName evidence="6">isopentenyl-diphosphate Delta-isomerase</fullName>
        <ecNumber evidence="6">5.3.3.2</ecNumber>
    </recommendedName>
</protein>
<evidence type="ECO:0000256" key="4">
    <source>
        <dbReference type="ARBA" id="ARBA00004826"/>
    </source>
</evidence>
<dbReference type="InParanoid" id="A0A194RQF3"/>
<keyword evidence="7" id="KW-0444">Lipid biosynthesis</keyword>
<feature type="domain" description="Nudix hydrolase" evidence="16">
    <location>
        <begin position="445"/>
        <end position="587"/>
    </location>
</feature>
<reference evidence="17 18" key="1">
    <citation type="journal article" date="2015" name="Nat. Commun.">
        <title>Outbred genome sequencing and CRISPR/Cas9 gene editing in butterflies.</title>
        <authorList>
            <person name="Li X."/>
            <person name="Fan D."/>
            <person name="Zhang W."/>
            <person name="Liu G."/>
            <person name="Zhang L."/>
            <person name="Zhao L."/>
            <person name="Fang X."/>
            <person name="Chen L."/>
            <person name="Dong Y."/>
            <person name="Chen Y."/>
            <person name="Ding Y."/>
            <person name="Zhao R."/>
            <person name="Feng M."/>
            <person name="Zhu Y."/>
            <person name="Feng Y."/>
            <person name="Jiang X."/>
            <person name="Zhu D."/>
            <person name="Xiang H."/>
            <person name="Feng X."/>
            <person name="Li S."/>
            <person name="Wang J."/>
            <person name="Zhang G."/>
            <person name="Kronforst M.R."/>
            <person name="Wang W."/>
        </authorList>
    </citation>
    <scope>NUCLEOTIDE SEQUENCE [LARGE SCALE GENOMIC DNA]</scope>
    <source>
        <strain evidence="17">Ya'a_city_454_Pm</strain>
        <tissue evidence="17">Whole body</tissue>
    </source>
</reference>
<keyword evidence="9" id="KW-0153">Cholesterol metabolism</keyword>
<dbReference type="EC" id="5.3.3.2" evidence="6"/>
<dbReference type="Pfam" id="PF00293">
    <property type="entry name" value="NUDIX"/>
    <property type="match status" value="1"/>
</dbReference>
<dbReference type="InterPro" id="IPR000086">
    <property type="entry name" value="NUDIX_hydrolase_dom"/>
</dbReference>
<dbReference type="InterPro" id="IPR011876">
    <property type="entry name" value="IsopentenylPP_isomerase_typ1"/>
</dbReference>
<evidence type="ECO:0000256" key="9">
    <source>
        <dbReference type="ARBA" id="ARBA00022778"/>
    </source>
</evidence>
<evidence type="ECO:0000256" key="15">
    <source>
        <dbReference type="SAM" id="Phobius"/>
    </source>
</evidence>
<evidence type="ECO:0000313" key="17">
    <source>
        <dbReference type="EMBL" id="KPJ18256.1"/>
    </source>
</evidence>
<keyword evidence="15" id="KW-1133">Transmembrane helix</keyword>
<keyword evidence="14 17" id="KW-0413">Isomerase</keyword>
<feature type="transmembrane region" description="Helical" evidence="15">
    <location>
        <begin position="107"/>
        <end position="130"/>
    </location>
</feature>
<evidence type="ECO:0000256" key="7">
    <source>
        <dbReference type="ARBA" id="ARBA00022516"/>
    </source>
</evidence>
<dbReference type="PANTHER" id="PTHR10885:SF0">
    <property type="entry name" value="ISOPENTENYL-DIPHOSPHATE DELTA-ISOMERASE"/>
    <property type="match status" value="1"/>
</dbReference>
<dbReference type="SUPFAM" id="SSF55811">
    <property type="entry name" value="Nudix"/>
    <property type="match status" value="1"/>
</dbReference>
<dbReference type="InterPro" id="IPR015797">
    <property type="entry name" value="NUDIX_hydrolase-like_dom_sf"/>
</dbReference>
<dbReference type="NCBIfam" id="TIGR02150">
    <property type="entry name" value="IPP_isom_1"/>
    <property type="match status" value="1"/>
</dbReference>
<dbReference type="GO" id="GO:0004452">
    <property type="term" value="F:isopentenyl-diphosphate delta-isomerase activity"/>
    <property type="evidence" value="ECO:0007669"/>
    <property type="project" value="UniProtKB-EC"/>
</dbReference>
<evidence type="ECO:0000256" key="1">
    <source>
        <dbReference type="ARBA" id="ARBA00000374"/>
    </source>
</evidence>
<evidence type="ECO:0000256" key="3">
    <source>
        <dbReference type="ARBA" id="ARBA00003951"/>
    </source>
</evidence>